<dbReference type="Gene3D" id="3.80.10.10">
    <property type="entry name" value="Ribonuclease Inhibitor"/>
    <property type="match status" value="2"/>
</dbReference>
<dbReference type="EMBL" id="CATQJA010002653">
    <property type="protein sequence ID" value="CAJ0578239.1"/>
    <property type="molecule type" value="Genomic_DNA"/>
</dbReference>
<evidence type="ECO:0000313" key="5">
    <source>
        <dbReference type="EMBL" id="CAJ0578239.1"/>
    </source>
</evidence>
<keyword evidence="3" id="KW-0812">Transmembrane</keyword>
<organism evidence="5 6">
    <name type="scientific">Mesorhabditis spiculigera</name>
    <dbReference type="NCBI Taxonomy" id="96644"/>
    <lineage>
        <taxon>Eukaryota</taxon>
        <taxon>Metazoa</taxon>
        <taxon>Ecdysozoa</taxon>
        <taxon>Nematoda</taxon>
        <taxon>Chromadorea</taxon>
        <taxon>Rhabditida</taxon>
        <taxon>Rhabditina</taxon>
        <taxon>Rhabditomorpha</taxon>
        <taxon>Rhabditoidea</taxon>
        <taxon>Rhabditidae</taxon>
        <taxon>Mesorhabditinae</taxon>
        <taxon>Mesorhabditis</taxon>
    </lineage>
</organism>
<dbReference type="SMART" id="SM00369">
    <property type="entry name" value="LRR_TYP"/>
    <property type="match status" value="9"/>
</dbReference>
<gene>
    <name evidence="5" type="ORF">MSPICULIGERA_LOCUS16499</name>
</gene>
<sequence>MRSWWVLTLFLATVSADQLNNRIDTNVTTIQQCPDVQRRSGGVNLVCCNSASPPFDGFSPVGLCQTEHCQCHLQLFDVHCDRGECNMLSLNSFKLPFVVTVEKWTRTTRAALEALCALDVVALTFYDLPLDDTPLNSLAPCFSRLQNLEFSLSRERPVELHRAWQLLASVQHLRIVNVDFEWGNVPPAFLSTLKTLHVENSTMAALPKGIVQNRVLARVTIKGTELDSLAAISQLSVLTSAHLSSNQLADLHNVVFVSAQLRDLDLTQNQISALSAHTLSKCVDLRVLDISGNPLTALPARAFANNRRLKYLKLSHTFIQTLQPGALTGLPSLRSLALDHTPLHTIHPLALVSLKNLKSLNLESANLTKIPSAITSLCHLTHVNLGFNLLHSASSLPPEVLVHLSSLSDLRLDGNPIQEFPPGVLLLSTSNTRLLRQIVHTFTSLPVWSSDRCTPYYFNMHLRNSSSALRHLVSQWSEVRMKAQGLGMCRERYEWMRSGDDVYEELERSSGCSVSRGMRGALPPMPTECPATQIEIQSEPAIHPPSPPSCDQLEANVLIISLAINALLLVGCIVFGSLCCATGRRKEYQQY</sequence>
<keyword evidence="1" id="KW-0433">Leucine-rich repeat</keyword>
<keyword evidence="4" id="KW-0732">Signal</keyword>
<evidence type="ECO:0000256" key="4">
    <source>
        <dbReference type="SAM" id="SignalP"/>
    </source>
</evidence>
<evidence type="ECO:0000313" key="6">
    <source>
        <dbReference type="Proteomes" id="UP001177023"/>
    </source>
</evidence>
<dbReference type="InterPro" id="IPR032675">
    <property type="entry name" value="LRR_dom_sf"/>
</dbReference>
<dbReference type="GO" id="GO:0005886">
    <property type="term" value="C:plasma membrane"/>
    <property type="evidence" value="ECO:0007669"/>
    <property type="project" value="TreeGrafter"/>
</dbReference>
<feature type="chain" id="PRO_5041406746" evidence="4">
    <location>
        <begin position="17"/>
        <end position="591"/>
    </location>
</feature>
<keyword evidence="3" id="KW-1133">Transmembrane helix</keyword>
<comment type="caution">
    <text evidence="5">The sequence shown here is derived from an EMBL/GenBank/DDBJ whole genome shotgun (WGS) entry which is preliminary data.</text>
</comment>
<name>A0AA36G3K6_9BILA</name>
<evidence type="ECO:0000256" key="3">
    <source>
        <dbReference type="SAM" id="Phobius"/>
    </source>
</evidence>
<feature type="transmembrane region" description="Helical" evidence="3">
    <location>
        <begin position="557"/>
        <end position="581"/>
    </location>
</feature>
<dbReference type="PANTHER" id="PTHR24369">
    <property type="entry name" value="ANTIGEN BSP, PUTATIVE-RELATED"/>
    <property type="match status" value="1"/>
</dbReference>
<dbReference type="AlphaFoldDB" id="A0AA36G3K6"/>
<accession>A0AA36G3K6</accession>
<evidence type="ECO:0000256" key="2">
    <source>
        <dbReference type="ARBA" id="ARBA00022737"/>
    </source>
</evidence>
<dbReference type="InterPro" id="IPR001611">
    <property type="entry name" value="Leu-rich_rpt"/>
</dbReference>
<dbReference type="Pfam" id="PF13855">
    <property type="entry name" value="LRR_8"/>
    <property type="match status" value="1"/>
</dbReference>
<dbReference type="InterPro" id="IPR050541">
    <property type="entry name" value="LRR_TM_domain-containing"/>
</dbReference>
<feature type="signal peptide" evidence="4">
    <location>
        <begin position="1"/>
        <end position="16"/>
    </location>
</feature>
<reference evidence="5" key="1">
    <citation type="submission" date="2023-06" db="EMBL/GenBank/DDBJ databases">
        <authorList>
            <person name="Delattre M."/>
        </authorList>
    </citation>
    <scope>NUCLEOTIDE SEQUENCE</scope>
    <source>
        <strain evidence="5">AF72</strain>
    </source>
</reference>
<dbReference type="InterPro" id="IPR003591">
    <property type="entry name" value="Leu-rich_rpt_typical-subtyp"/>
</dbReference>
<protein>
    <submittedName>
        <fullName evidence="5">Uncharacterized protein</fullName>
    </submittedName>
</protein>
<proteinExistence type="predicted"/>
<dbReference type="Proteomes" id="UP001177023">
    <property type="component" value="Unassembled WGS sequence"/>
</dbReference>
<keyword evidence="2" id="KW-0677">Repeat</keyword>
<feature type="non-terminal residue" evidence="5">
    <location>
        <position position="1"/>
    </location>
</feature>
<dbReference type="PANTHER" id="PTHR24369:SF213">
    <property type="entry name" value="INSULIN LIKE GROWTH FACTOR BINDING PROTEIN ACID LABILE SUBUNIT"/>
    <property type="match status" value="1"/>
</dbReference>
<keyword evidence="3" id="KW-0472">Membrane</keyword>
<evidence type="ECO:0000256" key="1">
    <source>
        <dbReference type="ARBA" id="ARBA00022614"/>
    </source>
</evidence>
<keyword evidence="6" id="KW-1185">Reference proteome</keyword>
<dbReference type="SUPFAM" id="SSF52058">
    <property type="entry name" value="L domain-like"/>
    <property type="match status" value="1"/>
</dbReference>